<evidence type="ECO:0000313" key="5">
    <source>
        <dbReference type="EMBL" id="VGL65290.1"/>
    </source>
</evidence>
<evidence type="ECO:0000313" key="3">
    <source>
        <dbReference type="EMBL" id="TCY83584.1"/>
    </source>
</evidence>
<dbReference type="EMBL" id="CAAHCR010000001">
    <property type="protein sequence ID" value="VGL46393.1"/>
    <property type="molecule type" value="Genomic_DNA"/>
</dbReference>
<dbReference type="AlphaFoldDB" id="A0A483H0F9"/>
<name>A0A483H0F9_KLEPN</name>
<keyword evidence="1" id="KW-0732">Signal</keyword>
<reference evidence="4" key="2">
    <citation type="submission" date="2019-03" db="EMBL/GenBank/DDBJ databases">
        <authorList>
            <consortium name="Pathogen Informatics"/>
        </authorList>
    </citation>
    <scope>NUCLEOTIDE SEQUENCE</scope>
    <source>
        <strain evidence="8">5012STDY7626359</strain>
        <strain evidence="6">5012STDY7626444</strain>
        <strain evidence="4">5012STDY7626445</strain>
        <strain evidence="5">5012STDY7626448</strain>
        <strain evidence="7">5012STDY7626458</strain>
    </source>
</reference>
<evidence type="ECO:0000313" key="6">
    <source>
        <dbReference type="EMBL" id="VGL93018.1"/>
    </source>
</evidence>
<sequence>MRGVIILLILIFLSQKAVSSITPAIHVPSDFNKNRFVNYNNAISNGSGNNTCDKVAFKNYYPSEYTSLKIKNPPFNTWFCWFSVDVIHDGYGPNRLLPEKVYFDEKTGIWKKKKYTLSKESIQRSKDVYGIVNLSELQPVHLYNIQTINAHGYAVIDNNVSLQEQKKGVKKKLSFCLIRDEAAFCGSGSMINLIDGKEVDFTPYMLISLETVELGVAEHSQK</sequence>
<protein>
    <submittedName>
        <fullName evidence="2">Uncharacterized protein</fullName>
    </submittedName>
</protein>
<proteinExistence type="predicted"/>
<feature type="chain" id="PRO_5044088648" evidence="1">
    <location>
        <begin position="20"/>
        <end position="222"/>
    </location>
</feature>
<organism evidence="2">
    <name type="scientific">Klebsiella pneumoniae</name>
    <dbReference type="NCBI Taxonomy" id="573"/>
    <lineage>
        <taxon>Bacteria</taxon>
        <taxon>Pseudomonadati</taxon>
        <taxon>Pseudomonadota</taxon>
        <taxon>Gammaproteobacteria</taxon>
        <taxon>Enterobacterales</taxon>
        <taxon>Enterobacteriaceae</taxon>
        <taxon>Klebsiella/Raoultella group</taxon>
        <taxon>Klebsiella</taxon>
        <taxon>Klebsiella pneumoniae complex</taxon>
    </lineage>
</organism>
<evidence type="ECO:0000256" key="1">
    <source>
        <dbReference type="SAM" id="SignalP"/>
    </source>
</evidence>
<evidence type="ECO:0000313" key="2">
    <source>
        <dbReference type="EMBL" id="TCX12979.1"/>
    </source>
</evidence>
<evidence type="ECO:0000313" key="7">
    <source>
        <dbReference type="EMBL" id="VGL99961.1"/>
    </source>
</evidence>
<dbReference type="EMBL" id="SDCC01000001">
    <property type="protein sequence ID" value="TCX12979.1"/>
    <property type="molecule type" value="Genomic_DNA"/>
</dbReference>
<reference evidence="2" key="1">
    <citation type="submission" date="2019-01" db="EMBL/GenBank/DDBJ databases">
        <authorList>
            <person name="Lista F."/>
            <person name="Anselmo A."/>
        </authorList>
    </citation>
    <scope>NUCLEOTIDE SEQUENCE</scope>
    <source>
        <strain evidence="3">15R</strain>
        <strain evidence="2">20S</strain>
    </source>
</reference>
<dbReference type="EMBL" id="SDDG01000036">
    <property type="protein sequence ID" value="TCY83584.1"/>
    <property type="molecule type" value="Genomic_DNA"/>
</dbReference>
<evidence type="ECO:0000313" key="8">
    <source>
        <dbReference type="EMBL" id="VGM22517.1"/>
    </source>
</evidence>
<dbReference type="EMBL" id="CAAHCU010000001">
    <property type="protein sequence ID" value="VGL65290.1"/>
    <property type="molecule type" value="Genomic_DNA"/>
</dbReference>
<gene>
    <name evidence="2" type="ORF">ETE86_01135</name>
    <name evidence="3" type="ORF">ETH36_16640</name>
    <name evidence="8" type="ORF">SAMEA4873560_00883</name>
    <name evidence="6" type="ORF">SAMEA4873646_04953</name>
    <name evidence="4" type="ORF">SAMEA4873647_00922</name>
    <name evidence="5" type="ORF">SAMEA4873650_01480</name>
    <name evidence="7" type="ORF">SAMEA4873654_01510</name>
</gene>
<dbReference type="EMBL" id="CAAHDA010000001">
    <property type="protein sequence ID" value="VGL99961.1"/>
    <property type="molecule type" value="Genomic_DNA"/>
</dbReference>
<dbReference type="RefSeq" id="WP_023278980.1">
    <property type="nucleotide sequence ID" value="NZ_CP132987.1"/>
</dbReference>
<accession>A0A483H0F9</accession>
<dbReference type="EMBL" id="CAAHDF010000001">
    <property type="protein sequence ID" value="VGM22517.1"/>
    <property type="molecule type" value="Genomic_DNA"/>
</dbReference>
<dbReference type="EMBL" id="CAAHCP010000020">
    <property type="protein sequence ID" value="VGL93018.1"/>
    <property type="molecule type" value="Genomic_DNA"/>
</dbReference>
<feature type="signal peptide" evidence="1">
    <location>
        <begin position="1"/>
        <end position="19"/>
    </location>
</feature>
<evidence type="ECO:0000313" key="4">
    <source>
        <dbReference type="EMBL" id="VGL46393.1"/>
    </source>
</evidence>